<dbReference type="InterPro" id="IPR003131">
    <property type="entry name" value="T1-type_BTB"/>
</dbReference>
<organism evidence="2 3">
    <name type="scientific">Gigaspora margarita</name>
    <dbReference type="NCBI Taxonomy" id="4874"/>
    <lineage>
        <taxon>Eukaryota</taxon>
        <taxon>Fungi</taxon>
        <taxon>Fungi incertae sedis</taxon>
        <taxon>Mucoromycota</taxon>
        <taxon>Glomeromycotina</taxon>
        <taxon>Glomeromycetes</taxon>
        <taxon>Diversisporales</taxon>
        <taxon>Gigasporaceae</taxon>
        <taxon>Gigaspora</taxon>
    </lineage>
</organism>
<dbReference type="EMBL" id="CAJVQB010004570">
    <property type="protein sequence ID" value="CAG8639798.1"/>
    <property type="molecule type" value="Genomic_DNA"/>
</dbReference>
<reference evidence="2 3" key="1">
    <citation type="submission" date="2021-06" db="EMBL/GenBank/DDBJ databases">
        <authorList>
            <person name="Kallberg Y."/>
            <person name="Tangrot J."/>
            <person name="Rosling A."/>
        </authorList>
    </citation>
    <scope>NUCLEOTIDE SEQUENCE [LARGE SCALE GENOMIC DNA]</scope>
    <source>
        <strain evidence="2 3">120-4 pot B 10/14</strain>
    </source>
</reference>
<comment type="caution">
    <text evidence="2">The sequence shown here is derived from an EMBL/GenBank/DDBJ whole genome shotgun (WGS) entry which is preliminary data.</text>
</comment>
<evidence type="ECO:0000313" key="2">
    <source>
        <dbReference type="EMBL" id="CAG8639798.1"/>
    </source>
</evidence>
<dbReference type="PROSITE" id="PS50097">
    <property type="entry name" value="BTB"/>
    <property type="match status" value="1"/>
</dbReference>
<sequence length="470" mass="55251">NKALGMSEEKIILNIGGIKYETLRSTLTAQPVTLLGTMFRDRNEFIKNSVNGNEYFFDRNGEAFYYIMEFYRTGKLLWSIEIKEPQVTYQQLKEELDYFQINKLNIFSSLASETAANTINRFISSFEQFIISHYINFDNHIFLTVSNNQLSVDNAYNNQLDSYLSQFKRCAFDILNNMEKQIEKHLAETFSEIELKWSCQRKTSNYPYHIPFFDIDITFSSPVEKLLKFKNTQAHIVFVQTPINAPVEKIVLNVGGKKYETFQSTLAAQPETLLGAMFQDQNKCLRHPINGNEYFFDRNSEAFYYIMEFYRTGKLIWPNESGKVTFKQLEEELDYFQIPFNKSTVLCSSAIETVRNNFNKLILGFEELIIRCCNYLRNNIDLEIRRDDVYIIDNKPNNGQQDLQKFCLSKFKFSNAISTLNSMEKQIGYHLVKQFSGLGLTWKFERNQRNQSNTYINISFSFKNIYKNFK</sequence>
<feature type="domain" description="BTB" evidence="1">
    <location>
        <begin position="248"/>
        <end position="319"/>
    </location>
</feature>
<feature type="non-terminal residue" evidence="2">
    <location>
        <position position="1"/>
    </location>
</feature>
<protein>
    <submittedName>
        <fullName evidence="2">31021_t:CDS:1</fullName>
    </submittedName>
</protein>
<dbReference type="Proteomes" id="UP000789901">
    <property type="component" value="Unassembled WGS sequence"/>
</dbReference>
<dbReference type="Pfam" id="PF02214">
    <property type="entry name" value="BTB_2"/>
    <property type="match status" value="2"/>
</dbReference>
<proteinExistence type="predicted"/>
<dbReference type="PANTHER" id="PTHR14499:SF136">
    <property type="entry name" value="GH08630P"/>
    <property type="match status" value="1"/>
</dbReference>
<name>A0ABN7UNH0_GIGMA</name>
<accession>A0ABN7UNH0</accession>
<dbReference type="PANTHER" id="PTHR14499">
    <property type="entry name" value="POTASSIUM CHANNEL TETRAMERIZATION DOMAIN-CONTAINING"/>
    <property type="match status" value="1"/>
</dbReference>
<dbReference type="CDD" id="cd18316">
    <property type="entry name" value="BTB_POZ_KCTD-like"/>
    <property type="match status" value="1"/>
</dbReference>
<evidence type="ECO:0000259" key="1">
    <source>
        <dbReference type="PROSITE" id="PS50097"/>
    </source>
</evidence>
<dbReference type="InterPro" id="IPR000210">
    <property type="entry name" value="BTB/POZ_dom"/>
</dbReference>
<gene>
    <name evidence="2" type="ORF">GMARGA_LOCUS8784</name>
</gene>
<dbReference type="SUPFAM" id="SSF54695">
    <property type="entry name" value="POZ domain"/>
    <property type="match status" value="2"/>
</dbReference>
<dbReference type="SMART" id="SM00225">
    <property type="entry name" value="BTB"/>
    <property type="match status" value="2"/>
</dbReference>
<keyword evidence="3" id="KW-1185">Reference proteome</keyword>
<evidence type="ECO:0000313" key="3">
    <source>
        <dbReference type="Proteomes" id="UP000789901"/>
    </source>
</evidence>
<dbReference type="InterPro" id="IPR011333">
    <property type="entry name" value="SKP1/BTB/POZ_sf"/>
</dbReference>
<dbReference type="Gene3D" id="3.30.710.10">
    <property type="entry name" value="Potassium Channel Kv1.1, Chain A"/>
    <property type="match status" value="2"/>
</dbReference>